<evidence type="ECO:0000256" key="1">
    <source>
        <dbReference type="SAM" id="MobiDB-lite"/>
    </source>
</evidence>
<protein>
    <submittedName>
        <fullName evidence="2">Uncharacterized protein</fullName>
    </submittedName>
</protein>
<dbReference type="AlphaFoldDB" id="A0A6C0EW13"/>
<sequence length="222" mass="25288">MKKHSSKKNIHKKHKKYVKKTYKMKGGNYSQDNIQQLLQLGFTNDQIHILSEHIPNANNVVQALEQINPNTNANFTPQELMNEVNEHLNRNDEENILDISDINSINSDQHELDLDNDNSFNLGNDDSFDNNDNNLSLSMDTTRENISNASNNSDVYSLNLSDEPLNLSDLNVTTHSVNTTRDNSFGGKKSRSKKSKKSRSKKSKKSRSKKSKKSRKGLKNKK</sequence>
<organism evidence="2">
    <name type="scientific">viral metagenome</name>
    <dbReference type="NCBI Taxonomy" id="1070528"/>
    <lineage>
        <taxon>unclassified sequences</taxon>
        <taxon>metagenomes</taxon>
        <taxon>organismal metagenomes</taxon>
    </lineage>
</organism>
<name>A0A6C0EW13_9ZZZZ</name>
<feature type="compositionally biased region" description="Polar residues" evidence="1">
    <location>
        <begin position="171"/>
        <end position="183"/>
    </location>
</feature>
<proteinExistence type="predicted"/>
<evidence type="ECO:0000313" key="2">
    <source>
        <dbReference type="EMBL" id="QHT31455.1"/>
    </source>
</evidence>
<feature type="region of interest" description="Disordered" evidence="1">
    <location>
        <begin position="171"/>
        <end position="222"/>
    </location>
</feature>
<dbReference type="EMBL" id="MN738920">
    <property type="protein sequence ID" value="QHT31455.1"/>
    <property type="molecule type" value="Genomic_DNA"/>
</dbReference>
<feature type="compositionally biased region" description="Basic residues" evidence="1">
    <location>
        <begin position="188"/>
        <end position="222"/>
    </location>
</feature>
<reference evidence="2" key="1">
    <citation type="journal article" date="2020" name="Nature">
        <title>Giant virus diversity and host interactions through global metagenomics.</title>
        <authorList>
            <person name="Schulz F."/>
            <person name="Roux S."/>
            <person name="Paez-Espino D."/>
            <person name="Jungbluth S."/>
            <person name="Walsh D.A."/>
            <person name="Denef V.J."/>
            <person name="McMahon K.D."/>
            <person name="Konstantinidis K.T."/>
            <person name="Eloe-Fadrosh E.A."/>
            <person name="Kyrpides N.C."/>
            <person name="Woyke T."/>
        </authorList>
    </citation>
    <scope>NUCLEOTIDE SEQUENCE</scope>
    <source>
        <strain evidence="2">GVMAG-M-3300009155-2</strain>
    </source>
</reference>
<accession>A0A6C0EW13</accession>